<sequence>MTKASQCAPPIKAGKTSRINSFLVIGPFVWYEGIVGHDKSHSNLYCCLPPGNNRRSIFLLQMVHAEPSSVLP</sequence>
<evidence type="ECO:0000313" key="2">
    <source>
        <dbReference type="Proteomes" id="UP000784294"/>
    </source>
</evidence>
<proteinExistence type="predicted"/>
<protein>
    <submittedName>
        <fullName evidence="1">Uncharacterized protein</fullName>
    </submittedName>
</protein>
<keyword evidence="2" id="KW-1185">Reference proteome</keyword>
<dbReference type="Proteomes" id="UP000784294">
    <property type="component" value="Unassembled WGS sequence"/>
</dbReference>
<accession>A0A3S5CJP7</accession>
<name>A0A3S5CJP7_9PLAT</name>
<reference evidence="1" key="1">
    <citation type="submission" date="2018-11" db="EMBL/GenBank/DDBJ databases">
        <authorList>
            <consortium name="Pathogen Informatics"/>
        </authorList>
    </citation>
    <scope>NUCLEOTIDE SEQUENCE</scope>
</reference>
<organism evidence="1 2">
    <name type="scientific">Protopolystoma xenopodis</name>
    <dbReference type="NCBI Taxonomy" id="117903"/>
    <lineage>
        <taxon>Eukaryota</taxon>
        <taxon>Metazoa</taxon>
        <taxon>Spiralia</taxon>
        <taxon>Lophotrochozoa</taxon>
        <taxon>Platyhelminthes</taxon>
        <taxon>Monogenea</taxon>
        <taxon>Polyopisthocotylea</taxon>
        <taxon>Polystomatidea</taxon>
        <taxon>Polystomatidae</taxon>
        <taxon>Protopolystoma</taxon>
    </lineage>
</organism>
<comment type="caution">
    <text evidence="1">The sequence shown here is derived from an EMBL/GenBank/DDBJ whole genome shotgun (WGS) entry which is preliminary data.</text>
</comment>
<evidence type="ECO:0000313" key="1">
    <source>
        <dbReference type="EMBL" id="VEL13868.1"/>
    </source>
</evidence>
<dbReference type="AlphaFoldDB" id="A0A3S5CJP7"/>
<dbReference type="EMBL" id="CAAALY010019211">
    <property type="protein sequence ID" value="VEL13868.1"/>
    <property type="molecule type" value="Genomic_DNA"/>
</dbReference>
<gene>
    <name evidence="1" type="ORF">PXEA_LOCUS7308</name>
</gene>